<gene>
    <name evidence="1" type="ORF">TSUD_189120</name>
</gene>
<reference evidence="2" key="1">
    <citation type="journal article" date="2017" name="Front. Plant Sci.">
        <title>Climate Clever Clovers: New Paradigm to Reduce the Environmental Footprint of Ruminants by Breeding Low Methanogenic Forages Utilizing Haplotype Variation.</title>
        <authorList>
            <person name="Kaur P."/>
            <person name="Appels R."/>
            <person name="Bayer P.E."/>
            <person name="Keeble-Gagnere G."/>
            <person name="Wang J."/>
            <person name="Hirakawa H."/>
            <person name="Shirasawa K."/>
            <person name="Vercoe P."/>
            <person name="Stefanova K."/>
            <person name="Durmic Z."/>
            <person name="Nichols P."/>
            <person name="Revell C."/>
            <person name="Isobe S.N."/>
            <person name="Edwards D."/>
            <person name="Erskine W."/>
        </authorList>
    </citation>
    <scope>NUCLEOTIDE SEQUENCE [LARGE SCALE GENOMIC DNA]</scope>
    <source>
        <strain evidence="2">cv. Daliak</strain>
    </source>
</reference>
<protein>
    <submittedName>
        <fullName evidence="1">Uncharacterized protein</fullName>
    </submittedName>
</protein>
<dbReference type="Proteomes" id="UP000242715">
    <property type="component" value="Unassembled WGS sequence"/>
</dbReference>
<name>A0A2Z6PQV6_TRISU</name>
<proteinExistence type="predicted"/>
<keyword evidence="2" id="KW-1185">Reference proteome</keyword>
<evidence type="ECO:0000313" key="2">
    <source>
        <dbReference type="Proteomes" id="UP000242715"/>
    </source>
</evidence>
<organism evidence="1 2">
    <name type="scientific">Trifolium subterraneum</name>
    <name type="common">Subterranean clover</name>
    <dbReference type="NCBI Taxonomy" id="3900"/>
    <lineage>
        <taxon>Eukaryota</taxon>
        <taxon>Viridiplantae</taxon>
        <taxon>Streptophyta</taxon>
        <taxon>Embryophyta</taxon>
        <taxon>Tracheophyta</taxon>
        <taxon>Spermatophyta</taxon>
        <taxon>Magnoliopsida</taxon>
        <taxon>eudicotyledons</taxon>
        <taxon>Gunneridae</taxon>
        <taxon>Pentapetalae</taxon>
        <taxon>rosids</taxon>
        <taxon>fabids</taxon>
        <taxon>Fabales</taxon>
        <taxon>Fabaceae</taxon>
        <taxon>Papilionoideae</taxon>
        <taxon>50 kb inversion clade</taxon>
        <taxon>NPAAA clade</taxon>
        <taxon>Hologalegina</taxon>
        <taxon>IRL clade</taxon>
        <taxon>Trifolieae</taxon>
        <taxon>Trifolium</taxon>
    </lineage>
</organism>
<sequence>MAKELHEINGNSEEAIPGDITSITSIDIEKEIIFKYENPKNTLCDMTNFPALPRVEIVELEEMMFALLSEASA</sequence>
<accession>A0A2Z6PQV6</accession>
<evidence type="ECO:0000313" key="1">
    <source>
        <dbReference type="EMBL" id="GAU48657.1"/>
    </source>
</evidence>
<dbReference type="AlphaFoldDB" id="A0A2Z6PQV6"/>
<dbReference type="EMBL" id="DF974455">
    <property type="protein sequence ID" value="GAU48657.1"/>
    <property type="molecule type" value="Genomic_DNA"/>
</dbReference>